<feature type="transmembrane region" description="Helical" evidence="9">
    <location>
        <begin position="293"/>
        <end position="315"/>
    </location>
</feature>
<accession>A0A137P7L4</accession>
<reference evidence="10 11" key="1">
    <citation type="journal article" date="2015" name="Genome Biol. Evol.">
        <title>Phylogenomic analyses indicate that early fungi evolved digesting cell walls of algal ancestors of land plants.</title>
        <authorList>
            <person name="Chang Y."/>
            <person name="Wang S."/>
            <person name="Sekimoto S."/>
            <person name="Aerts A.L."/>
            <person name="Choi C."/>
            <person name="Clum A."/>
            <person name="LaButti K.M."/>
            <person name="Lindquist E.A."/>
            <person name="Yee Ngan C."/>
            <person name="Ohm R.A."/>
            <person name="Salamov A.A."/>
            <person name="Grigoriev I.V."/>
            <person name="Spatafora J.W."/>
            <person name="Berbee M.L."/>
        </authorList>
    </citation>
    <scope>NUCLEOTIDE SEQUENCE [LARGE SCALE GENOMIC DNA]</scope>
    <source>
        <strain evidence="10 11">NRRL 28638</strain>
    </source>
</reference>
<proteinExistence type="inferred from homology"/>
<feature type="transmembrane region" description="Helical" evidence="9">
    <location>
        <begin position="140"/>
        <end position="161"/>
    </location>
</feature>
<dbReference type="EMBL" id="KQ964487">
    <property type="protein sequence ID" value="KXN71007.1"/>
    <property type="molecule type" value="Genomic_DNA"/>
</dbReference>
<evidence type="ECO:0000256" key="5">
    <source>
        <dbReference type="ARBA" id="ARBA00022824"/>
    </source>
</evidence>
<evidence type="ECO:0000313" key="11">
    <source>
        <dbReference type="Proteomes" id="UP000070444"/>
    </source>
</evidence>
<dbReference type="GO" id="GO:0042500">
    <property type="term" value="F:aspartic endopeptidase activity, intramembrane cleaving"/>
    <property type="evidence" value="ECO:0007669"/>
    <property type="project" value="InterPro"/>
</dbReference>
<dbReference type="SMART" id="SM00730">
    <property type="entry name" value="PSN"/>
    <property type="match status" value="1"/>
</dbReference>
<dbReference type="AlphaFoldDB" id="A0A137P7L4"/>
<evidence type="ECO:0008006" key="12">
    <source>
        <dbReference type="Google" id="ProtNLM"/>
    </source>
</evidence>
<evidence type="ECO:0000256" key="8">
    <source>
        <dbReference type="SAM" id="MobiDB-lite"/>
    </source>
</evidence>
<feature type="region of interest" description="Disordered" evidence="8">
    <location>
        <begin position="363"/>
        <end position="386"/>
    </location>
</feature>
<evidence type="ECO:0000256" key="1">
    <source>
        <dbReference type="ARBA" id="ARBA00004477"/>
    </source>
</evidence>
<dbReference type="GO" id="GO:0098553">
    <property type="term" value="C:lumenal side of endoplasmic reticulum membrane"/>
    <property type="evidence" value="ECO:0007669"/>
    <property type="project" value="TreeGrafter"/>
</dbReference>
<dbReference type="GO" id="GO:0006465">
    <property type="term" value="P:signal peptide processing"/>
    <property type="evidence" value="ECO:0007669"/>
    <property type="project" value="TreeGrafter"/>
</dbReference>
<dbReference type="Proteomes" id="UP000070444">
    <property type="component" value="Unassembled WGS sequence"/>
</dbReference>
<comment type="subcellular location">
    <subcellularLocation>
        <location evidence="1">Endoplasmic reticulum membrane</location>
        <topology evidence="1">Multi-pass membrane protein</topology>
    </subcellularLocation>
</comment>
<dbReference type="Pfam" id="PF04258">
    <property type="entry name" value="Peptidase_A22B"/>
    <property type="match status" value="1"/>
</dbReference>
<dbReference type="GO" id="GO:0033619">
    <property type="term" value="P:membrane protein proteolysis"/>
    <property type="evidence" value="ECO:0007669"/>
    <property type="project" value="TreeGrafter"/>
</dbReference>
<organism evidence="10 11">
    <name type="scientific">Conidiobolus coronatus (strain ATCC 28846 / CBS 209.66 / NRRL 28638)</name>
    <name type="common">Delacroixia coronata</name>
    <dbReference type="NCBI Taxonomy" id="796925"/>
    <lineage>
        <taxon>Eukaryota</taxon>
        <taxon>Fungi</taxon>
        <taxon>Fungi incertae sedis</taxon>
        <taxon>Zoopagomycota</taxon>
        <taxon>Entomophthoromycotina</taxon>
        <taxon>Entomophthoromycetes</taxon>
        <taxon>Entomophthorales</taxon>
        <taxon>Ancylistaceae</taxon>
        <taxon>Conidiobolus</taxon>
    </lineage>
</organism>
<evidence type="ECO:0000313" key="10">
    <source>
        <dbReference type="EMBL" id="KXN71007.1"/>
    </source>
</evidence>
<sequence length="386" mass="43939">MIEEIYLAYLALGTMAFTIIYFGAHNSLKKFKKPRLRSNKQTPTGYETDSEYSEVEEEILSSQEAYLLPVYASVAILSLYLILRYFDKNTINFIFSIYFILTGVLALTKTLVQLTYSLTKFKPVPFRISLTQRTKVITSIKFSLVEVGCLLCSILISSYYLYSKNWLISNLFGISYSLSALSLIKLDAFQTAFILLSGLFIYDIFWVFGTDVMVTVATKFEVPVKLLWPRTFFPQSGQGLQFSLLGLGDIVVPGVVICLCLQFDRYMALKRTDPKLAKQYALKPNTHRFKRTYFFSCYIAYIVGLALTMAVMHIFKTGQPALLYLSPACSLAPIITACVRGELKDFLEYQSCESEYKLLGYDKPPPKQKEKKFSDSEVVNVNKKAK</sequence>
<dbReference type="OrthoDB" id="29661at2759"/>
<name>A0A137P7L4_CONC2</name>
<gene>
    <name evidence="10" type="ORF">CONCODRAFT_17219</name>
</gene>
<keyword evidence="7 9" id="KW-0472">Membrane</keyword>
<keyword evidence="4" id="KW-0378">Hydrolase</keyword>
<feature type="transmembrane region" description="Helical" evidence="9">
    <location>
        <begin position="6"/>
        <end position="24"/>
    </location>
</feature>
<protein>
    <recommendedName>
        <fullName evidence="12">Peptidase A22B, signal peptide peptidase</fullName>
    </recommendedName>
</protein>
<feature type="transmembrane region" description="Helical" evidence="9">
    <location>
        <begin position="193"/>
        <end position="220"/>
    </location>
</feature>
<keyword evidence="11" id="KW-1185">Reference proteome</keyword>
<dbReference type="PANTHER" id="PTHR12174:SF23">
    <property type="entry name" value="MINOR HISTOCOMPATIBILITY ANTIGEN H13"/>
    <property type="match status" value="1"/>
</dbReference>
<feature type="transmembrane region" description="Helical" evidence="9">
    <location>
        <begin position="240"/>
        <end position="261"/>
    </location>
</feature>
<feature type="transmembrane region" description="Helical" evidence="9">
    <location>
        <begin position="95"/>
        <end position="119"/>
    </location>
</feature>
<comment type="similarity">
    <text evidence="2">Belongs to the peptidase A22B family.</text>
</comment>
<dbReference type="PANTHER" id="PTHR12174">
    <property type="entry name" value="SIGNAL PEPTIDE PEPTIDASE"/>
    <property type="match status" value="1"/>
</dbReference>
<evidence type="ECO:0000256" key="7">
    <source>
        <dbReference type="ARBA" id="ARBA00023136"/>
    </source>
</evidence>
<keyword evidence="5" id="KW-0256">Endoplasmic reticulum</keyword>
<feature type="compositionally biased region" description="Basic and acidic residues" evidence="8">
    <location>
        <begin position="364"/>
        <end position="375"/>
    </location>
</feature>
<evidence type="ECO:0000256" key="3">
    <source>
        <dbReference type="ARBA" id="ARBA00022692"/>
    </source>
</evidence>
<keyword evidence="6 9" id="KW-1133">Transmembrane helix</keyword>
<evidence type="ECO:0000256" key="6">
    <source>
        <dbReference type="ARBA" id="ARBA00022989"/>
    </source>
</evidence>
<evidence type="ECO:0000256" key="4">
    <source>
        <dbReference type="ARBA" id="ARBA00022801"/>
    </source>
</evidence>
<dbReference type="STRING" id="796925.A0A137P7L4"/>
<feature type="transmembrane region" description="Helical" evidence="9">
    <location>
        <begin position="167"/>
        <end position="186"/>
    </location>
</feature>
<dbReference type="InterPro" id="IPR007369">
    <property type="entry name" value="Peptidase_A22B_SPP"/>
</dbReference>
<evidence type="ECO:0000256" key="2">
    <source>
        <dbReference type="ARBA" id="ARBA00006859"/>
    </source>
</evidence>
<dbReference type="InterPro" id="IPR006639">
    <property type="entry name" value="Preselin/SPP"/>
</dbReference>
<feature type="transmembrane region" description="Helical" evidence="9">
    <location>
        <begin position="65"/>
        <end position="83"/>
    </location>
</feature>
<dbReference type="OMA" id="FLYDIWW"/>
<evidence type="ECO:0000256" key="9">
    <source>
        <dbReference type="SAM" id="Phobius"/>
    </source>
</evidence>
<keyword evidence="3 9" id="KW-0812">Transmembrane</keyword>
<dbReference type="GO" id="GO:0098554">
    <property type="term" value="C:cytoplasmic side of endoplasmic reticulum membrane"/>
    <property type="evidence" value="ECO:0007669"/>
    <property type="project" value="TreeGrafter"/>
</dbReference>